<comment type="caution">
    <text evidence="2">The sequence shown here is derived from an EMBL/GenBank/DDBJ whole genome shotgun (WGS) entry which is preliminary data.</text>
</comment>
<sequence length="448" mass="48294">MKKIRIGGGAGYSGDRVEPSIELIEKGNLDYIAYECLAERTIAIAQQIKMSDPSKGYDGLLEYRMERALSAAYKNKVKIITNMGAANPLGALEVVKKIAETQNLKGLKIAAVIGDDVLSHLDEYQEITVWETGEPLKSLEGTVVSANAYLGISGILKALEQGADVVITGRVSDPALYLAPLVHEFGWKMDDFEKMGKGTLVGHLLECGGQVTGGYYADPGKKDVFEPWNIGFPIAEVDEYGDATISKVEGTGGMVTEDTCKEQMIYEIHDPEHYFTPDCVADFSGVTIKAIGKDLVSIKGGSGKPKTDTYKVSIGYKDCFIGEGEMSYGGPNCVARAQLALEIVQKRLEMTAVEYDEIRFDIIGVNALFAGPVAADMADPNEVRIRVTARTKTKDQAVKVANEVETLYTNGPAGGGGATKKVSEVVSVASILVPKKEIKVDVVLKEVM</sequence>
<name>A0ABR9ZW13_9FIRM</name>
<dbReference type="EMBL" id="JADKNH010000010">
    <property type="protein sequence ID" value="MBF4694645.1"/>
    <property type="molecule type" value="Genomic_DNA"/>
</dbReference>
<keyword evidence="3" id="KW-1185">Reference proteome</keyword>
<reference evidence="2 3" key="1">
    <citation type="submission" date="2020-11" db="EMBL/GenBank/DDBJ databases">
        <title>Fusibacter basophilias sp. nov.</title>
        <authorList>
            <person name="Qiu D."/>
        </authorList>
    </citation>
    <scope>NUCLEOTIDE SEQUENCE [LARGE SCALE GENOMIC DNA]</scope>
    <source>
        <strain evidence="2 3">Q10-2</strain>
    </source>
</reference>
<organism evidence="2 3">
    <name type="scientific">Fusibacter ferrireducens</name>
    <dbReference type="NCBI Taxonomy" id="2785058"/>
    <lineage>
        <taxon>Bacteria</taxon>
        <taxon>Bacillati</taxon>
        <taxon>Bacillota</taxon>
        <taxon>Clostridia</taxon>
        <taxon>Eubacteriales</taxon>
        <taxon>Eubacteriales Family XII. Incertae Sedis</taxon>
        <taxon>Fusibacter</taxon>
    </lineage>
</organism>
<evidence type="ECO:0000313" key="3">
    <source>
        <dbReference type="Proteomes" id="UP000614200"/>
    </source>
</evidence>
<evidence type="ECO:0000259" key="1">
    <source>
        <dbReference type="Pfam" id="PF07287"/>
    </source>
</evidence>
<dbReference type="InterPro" id="IPR010839">
    <property type="entry name" value="AtuA_N"/>
</dbReference>
<dbReference type="RefSeq" id="WP_194702887.1">
    <property type="nucleotide sequence ID" value="NZ_JADKNH010000010.1"/>
</dbReference>
<protein>
    <submittedName>
        <fullName evidence="2">DUF1446 domain-containing protein</fullName>
    </submittedName>
</protein>
<gene>
    <name evidence="2" type="ORF">ISU02_16150</name>
</gene>
<accession>A0ABR9ZW13</accession>
<dbReference type="PANTHER" id="PTHR47472:SF1">
    <property type="entry name" value="DUF1446-DOMAIN-CONTAINING PROTEIN"/>
    <property type="match status" value="1"/>
</dbReference>
<feature type="domain" description="Acyclic terpene utilisation N-terminal" evidence="1">
    <location>
        <begin position="4"/>
        <end position="443"/>
    </location>
</feature>
<dbReference type="Proteomes" id="UP000614200">
    <property type="component" value="Unassembled WGS sequence"/>
</dbReference>
<dbReference type="PANTHER" id="PTHR47472">
    <property type="entry name" value="PROPIONYL-COA CARBOXYLASE"/>
    <property type="match status" value="1"/>
</dbReference>
<evidence type="ECO:0000313" key="2">
    <source>
        <dbReference type="EMBL" id="MBF4694645.1"/>
    </source>
</evidence>
<dbReference type="Pfam" id="PF07287">
    <property type="entry name" value="AtuA"/>
    <property type="match status" value="1"/>
</dbReference>
<proteinExistence type="predicted"/>